<keyword evidence="6" id="KW-0067">ATP-binding</keyword>
<dbReference type="EC" id="2.7.2.4" evidence="8"/>
<dbReference type="InterPro" id="IPR045865">
    <property type="entry name" value="ACT-like_dom_sf"/>
</dbReference>
<sequence>MSTATAVNGHCNASSVSVSVAANTPMRRRNNSSRAWIVQKFGGTSVGKFAVNIAEDIVRASLKDNKIAVVCSARSTGKKVEGTTSRLLEIYGVLESVNSLKDPESVHYESLVTEYERLVRVISEDHVSAAQSHIQDERIRLKLTKEIQAECNELIDYRLAAERWHLEIDSRSKDRIISFGEKLSCRFVAALLQDRGVDSEYVDLSDVVHFKTPKGLDLEFYKEMSLALMEKVLACEERVPVITGYFGTVPGGLMDGEIGRGYTDLCAALIAVGVQAEELQVWKEVDGIFTADPTKVPTARLLPTITPSEAAELTFYGSEVIHHLTMDQVIHATPPIKIRIKNVKNPRGNGTIVLPDPALGTRQLSHSRSTSSLSVRKTPKRPTAVTIKDKISVINVHSNKRSISHGFFAKVFSILDKRQLSVDLISTSEVHVSMAIHSANIADDELLRAKGELEQVGDVSILNNMAILSLVGAEMKNMIGIAGRMFSTLGENNVNIEMISQGQPAPKSFGASEINISCVIDGYEATRAMNILHTNLFTFLE</sequence>
<dbReference type="InterPro" id="IPR002912">
    <property type="entry name" value="ACT_dom"/>
</dbReference>
<keyword evidence="4" id="KW-0547">Nucleotide-binding</keyword>
<dbReference type="GO" id="GO:0005524">
    <property type="term" value="F:ATP binding"/>
    <property type="evidence" value="ECO:0007669"/>
    <property type="project" value="UniProtKB-KW"/>
</dbReference>
<name>A0A559M4W3_9HELO</name>
<evidence type="ECO:0000313" key="11">
    <source>
        <dbReference type="Proteomes" id="UP000315522"/>
    </source>
</evidence>
<comment type="catalytic activity">
    <reaction evidence="7 8">
        <text>L-aspartate + ATP = 4-phospho-L-aspartate + ADP</text>
        <dbReference type="Rhea" id="RHEA:23776"/>
        <dbReference type="ChEBI" id="CHEBI:29991"/>
        <dbReference type="ChEBI" id="CHEBI:30616"/>
        <dbReference type="ChEBI" id="CHEBI:57535"/>
        <dbReference type="ChEBI" id="CHEBI:456216"/>
        <dbReference type="EC" id="2.7.2.4"/>
    </reaction>
</comment>
<evidence type="ECO:0000256" key="5">
    <source>
        <dbReference type="ARBA" id="ARBA00022777"/>
    </source>
</evidence>
<dbReference type="Pfam" id="PF22468">
    <property type="entry name" value="ACT_9"/>
    <property type="match status" value="1"/>
</dbReference>
<dbReference type="GO" id="GO:0009090">
    <property type="term" value="P:homoserine biosynthetic process"/>
    <property type="evidence" value="ECO:0007669"/>
    <property type="project" value="TreeGrafter"/>
</dbReference>
<dbReference type="SUPFAM" id="SSF53633">
    <property type="entry name" value="Carbamate kinase-like"/>
    <property type="match status" value="1"/>
</dbReference>
<reference evidence="10 11" key="1">
    <citation type="submission" date="2018-05" db="EMBL/GenBank/DDBJ databases">
        <title>Genome sequencing and assembly of the regulated plant pathogen Lachnellula willkommii and related sister species for the development of diagnostic species identification markers.</title>
        <authorList>
            <person name="Giroux E."/>
            <person name="Bilodeau G."/>
        </authorList>
    </citation>
    <scope>NUCLEOTIDE SEQUENCE [LARGE SCALE GENOMIC DNA]</scope>
    <source>
        <strain evidence="10 11">CBS 172.35</strain>
    </source>
</reference>
<dbReference type="PANTHER" id="PTHR21499">
    <property type="entry name" value="ASPARTATE KINASE"/>
    <property type="match status" value="1"/>
</dbReference>
<comment type="similarity">
    <text evidence="2 8">Belongs to the aspartokinase family.</text>
</comment>
<keyword evidence="11" id="KW-1185">Reference proteome</keyword>
<accession>A0A559M4W3</accession>
<evidence type="ECO:0000259" key="9">
    <source>
        <dbReference type="PROSITE" id="PS51671"/>
    </source>
</evidence>
<dbReference type="EMBL" id="QGML01002008">
    <property type="protein sequence ID" value="TVY88004.1"/>
    <property type="molecule type" value="Genomic_DNA"/>
</dbReference>
<dbReference type="Gene3D" id="3.30.2130.10">
    <property type="entry name" value="VC0802-like"/>
    <property type="match status" value="1"/>
</dbReference>
<proteinExistence type="inferred from homology"/>
<dbReference type="GO" id="GO:0009088">
    <property type="term" value="P:threonine biosynthetic process"/>
    <property type="evidence" value="ECO:0007669"/>
    <property type="project" value="UniProtKB-ARBA"/>
</dbReference>
<dbReference type="InterPro" id="IPR001048">
    <property type="entry name" value="Asp/Glu/Uridylate_kinase"/>
</dbReference>
<comment type="caution">
    <text evidence="10">The sequence shown here is derived from an EMBL/GenBank/DDBJ whole genome shotgun (WGS) entry which is preliminary data.</text>
</comment>
<dbReference type="SUPFAM" id="SSF55021">
    <property type="entry name" value="ACT-like"/>
    <property type="match status" value="2"/>
</dbReference>
<dbReference type="InterPro" id="IPR001341">
    <property type="entry name" value="Asp_kinase"/>
</dbReference>
<dbReference type="PROSITE" id="PS00324">
    <property type="entry name" value="ASPARTOKINASE"/>
    <property type="match status" value="1"/>
</dbReference>
<dbReference type="PANTHER" id="PTHR21499:SF59">
    <property type="entry name" value="ASPARTOKINASE"/>
    <property type="match status" value="1"/>
</dbReference>
<keyword evidence="3 8" id="KW-0808">Transferase</keyword>
<dbReference type="Gene3D" id="3.40.1160.10">
    <property type="entry name" value="Acetylglutamate kinase-like"/>
    <property type="match status" value="1"/>
</dbReference>
<feature type="domain" description="ACT" evidence="9">
    <location>
        <begin position="470"/>
        <end position="541"/>
    </location>
</feature>
<organism evidence="10 11">
    <name type="scientific">Lachnellula willkommii</name>
    <dbReference type="NCBI Taxonomy" id="215461"/>
    <lineage>
        <taxon>Eukaryota</taxon>
        <taxon>Fungi</taxon>
        <taxon>Dikarya</taxon>
        <taxon>Ascomycota</taxon>
        <taxon>Pezizomycotina</taxon>
        <taxon>Leotiomycetes</taxon>
        <taxon>Helotiales</taxon>
        <taxon>Lachnaceae</taxon>
        <taxon>Lachnellula</taxon>
    </lineage>
</organism>
<evidence type="ECO:0000256" key="2">
    <source>
        <dbReference type="ARBA" id="ARBA00010122"/>
    </source>
</evidence>
<dbReference type="GO" id="GO:0009089">
    <property type="term" value="P:lysine biosynthetic process via diaminopimelate"/>
    <property type="evidence" value="ECO:0007669"/>
    <property type="project" value="TreeGrafter"/>
</dbReference>
<keyword evidence="5 8" id="KW-0418">Kinase</keyword>
<evidence type="ECO:0000256" key="1">
    <source>
        <dbReference type="ARBA" id="ARBA00004685"/>
    </source>
</evidence>
<evidence type="ECO:0000256" key="8">
    <source>
        <dbReference type="RuleBase" id="RU003448"/>
    </source>
</evidence>
<dbReference type="FunFam" id="3.30.2130.10:FF:000001">
    <property type="entry name" value="Bifunctional aspartokinase/homoserine dehydrogenase"/>
    <property type="match status" value="1"/>
</dbReference>
<dbReference type="Pfam" id="PF00696">
    <property type="entry name" value="AA_kinase"/>
    <property type="match status" value="1"/>
</dbReference>
<evidence type="ECO:0000256" key="7">
    <source>
        <dbReference type="ARBA" id="ARBA00047872"/>
    </source>
</evidence>
<protein>
    <recommendedName>
        <fullName evidence="8">Aspartokinase</fullName>
        <ecNumber evidence="8">2.7.2.4</ecNumber>
    </recommendedName>
</protein>
<dbReference type="InterPro" id="IPR018042">
    <property type="entry name" value="Aspartate_kinase_CS"/>
</dbReference>
<comment type="pathway">
    <text evidence="1">Mycotoxin biosynthesis.</text>
</comment>
<dbReference type="FunFam" id="3.40.1160.10:FF:000023">
    <property type="entry name" value="Probable aspartokinase"/>
    <property type="match status" value="1"/>
</dbReference>
<dbReference type="PROSITE" id="PS51671">
    <property type="entry name" value="ACT"/>
    <property type="match status" value="1"/>
</dbReference>
<dbReference type="GO" id="GO:0004072">
    <property type="term" value="F:aspartate kinase activity"/>
    <property type="evidence" value="ECO:0007669"/>
    <property type="project" value="UniProtKB-EC"/>
</dbReference>
<dbReference type="Proteomes" id="UP000315522">
    <property type="component" value="Unassembled WGS sequence"/>
</dbReference>
<gene>
    <name evidence="10" type="primary">FUB3</name>
    <name evidence="10" type="ORF">LAWI1_G006376</name>
</gene>
<dbReference type="NCBIfam" id="TIGR00657">
    <property type="entry name" value="asp_kinases"/>
    <property type="match status" value="1"/>
</dbReference>
<dbReference type="InterPro" id="IPR054352">
    <property type="entry name" value="ACT_Aspartokinase"/>
</dbReference>
<dbReference type="GO" id="GO:0005829">
    <property type="term" value="C:cytosol"/>
    <property type="evidence" value="ECO:0007669"/>
    <property type="project" value="TreeGrafter"/>
</dbReference>
<dbReference type="GO" id="GO:0071266">
    <property type="term" value="P:'de novo' L-methionine biosynthetic process"/>
    <property type="evidence" value="ECO:0007669"/>
    <property type="project" value="UniProtKB-ARBA"/>
</dbReference>
<evidence type="ECO:0000256" key="6">
    <source>
        <dbReference type="ARBA" id="ARBA00022840"/>
    </source>
</evidence>
<dbReference type="AlphaFoldDB" id="A0A559M4W3"/>
<evidence type="ECO:0000313" key="10">
    <source>
        <dbReference type="EMBL" id="TVY88004.1"/>
    </source>
</evidence>
<dbReference type="InterPro" id="IPR036393">
    <property type="entry name" value="AceGlu_kinase-like_sf"/>
</dbReference>
<evidence type="ECO:0000256" key="3">
    <source>
        <dbReference type="ARBA" id="ARBA00022679"/>
    </source>
</evidence>
<evidence type="ECO:0000256" key="4">
    <source>
        <dbReference type="ARBA" id="ARBA00022741"/>
    </source>
</evidence>